<reference evidence="2 3" key="1">
    <citation type="submission" date="2016-04" db="EMBL/GenBank/DDBJ databases">
        <title>Genome analyses suggest a sexual origin of heterokaryosis in a supposedly ancient asexual fungus.</title>
        <authorList>
            <person name="Ropars J."/>
            <person name="Sedzielewska K."/>
            <person name="Noel J."/>
            <person name="Charron P."/>
            <person name="Farinelli L."/>
            <person name="Marton T."/>
            <person name="Kruger M."/>
            <person name="Pelin A."/>
            <person name="Brachmann A."/>
            <person name="Corradi N."/>
        </authorList>
    </citation>
    <scope>NUCLEOTIDE SEQUENCE [LARGE SCALE GENOMIC DNA]</scope>
    <source>
        <strain evidence="2 3">C2</strain>
    </source>
</reference>
<reference evidence="2 3" key="2">
    <citation type="submission" date="2017-10" db="EMBL/GenBank/DDBJ databases">
        <title>Extensive intraspecific genome diversity in a model arbuscular mycorrhizal fungus.</title>
        <authorList>
            <person name="Chen E.C.H."/>
            <person name="Morin E."/>
            <person name="Baudet D."/>
            <person name="Noel J."/>
            <person name="Ndikumana S."/>
            <person name="Charron P."/>
            <person name="St-Onge C."/>
            <person name="Giorgi J."/>
            <person name="Grigoriev I.V."/>
            <person name="Roux C."/>
            <person name="Martin F.M."/>
            <person name="Corradi N."/>
        </authorList>
    </citation>
    <scope>NUCLEOTIDE SEQUENCE [LARGE SCALE GENOMIC DNA]</scope>
    <source>
        <strain evidence="2 3">C2</strain>
    </source>
</reference>
<proteinExistence type="predicted"/>
<evidence type="ECO:0000313" key="2">
    <source>
        <dbReference type="EMBL" id="PKK68522.1"/>
    </source>
</evidence>
<evidence type="ECO:0000313" key="3">
    <source>
        <dbReference type="Proteomes" id="UP000233469"/>
    </source>
</evidence>
<dbReference type="VEuPathDB" id="FungiDB:RhiirA1_475169"/>
<dbReference type="VEuPathDB" id="FungiDB:RhiirA1_475168"/>
<gene>
    <name evidence="2" type="ORF">RhiirC2_782186</name>
</gene>
<dbReference type="VEuPathDB" id="FungiDB:RhiirFUN_015185"/>
<dbReference type="VEuPathDB" id="FungiDB:FUN_003973"/>
<dbReference type="AlphaFoldDB" id="A0A2N1N3Q0"/>
<feature type="compositionally biased region" description="Acidic residues" evidence="1">
    <location>
        <begin position="197"/>
        <end position="215"/>
    </location>
</feature>
<comment type="caution">
    <text evidence="2">The sequence shown here is derived from an EMBL/GenBank/DDBJ whole genome shotgun (WGS) entry which is preliminary data.</text>
</comment>
<protein>
    <submittedName>
        <fullName evidence="2">Uncharacterized protein</fullName>
    </submittedName>
</protein>
<dbReference type="EMBL" id="LLXL01000835">
    <property type="protein sequence ID" value="PKK68522.1"/>
    <property type="molecule type" value="Genomic_DNA"/>
</dbReference>
<sequence>MILTLIHITEYSYRDANVDLKPIFSIYIALQYISKYTSKTEPSSLAFSEIFKQILNNSNPDNSLLFLIQKLLFNSISEHDISAQETCHLLNGTAKSFLCTGSRNNVEDTGRTTQSALKRYWERPEELEDYSLFELYLIDQWEAYCRVKVLLHIRHCNMQVLMENGNINWSTLYDQHIDTINDASQDLLRQPVNDKEVYDEESEDELPFKEDEDEDEEQYTYDWMWLMKMGLKAIIHYASDLSSRDMNRNHNWITDAQQNYSNNNIASVDEFIKNTSNSGILDRRKVDIDLIDYRKLNENQKKYSRK</sequence>
<feature type="region of interest" description="Disordered" evidence="1">
    <location>
        <begin position="195"/>
        <end position="215"/>
    </location>
</feature>
<organism evidence="2 3">
    <name type="scientific">Rhizophagus irregularis</name>
    <dbReference type="NCBI Taxonomy" id="588596"/>
    <lineage>
        <taxon>Eukaryota</taxon>
        <taxon>Fungi</taxon>
        <taxon>Fungi incertae sedis</taxon>
        <taxon>Mucoromycota</taxon>
        <taxon>Glomeromycotina</taxon>
        <taxon>Glomeromycetes</taxon>
        <taxon>Glomerales</taxon>
        <taxon>Glomeraceae</taxon>
        <taxon>Rhizophagus</taxon>
    </lineage>
</organism>
<dbReference type="Proteomes" id="UP000233469">
    <property type="component" value="Unassembled WGS sequence"/>
</dbReference>
<name>A0A2N1N3Q0_9GLOM</name>
<evidence type="ECO:0000256" key="1">
    <source>
        <dbReference type="SAM" id="MobiDB-lite"/>
    </source>
</evidence>
<accession>A0A2N1N3Q0</accession>